<dbReference type="GO" id="GO:0016020">
    <property type="term" value="C:membrane"/>
    <property type="evidence" value="ECO:0007669"/>
    <property type="project" value="InterPro"/>
</dbReference>
<dbReference type="AlphaFoldDB" id="A0A374P4C1"/>
<feature type="transmembrane region" description="Helical" evidence="2">
    <location>
        <begin position="152"/>
        <end position="171"/>
    </location>
</feature>
<organism evidence="4 5">
    <name type="scientific">Hungatella hathewayi</name>
    <dbReference type="NCBI Taxonomy" id="154046"/>
    <lineage>
        <taxon>Bacteria</taxon>
        <taxon>Bacillati</taxon>
        <taxon>Bacillota</taxon>
        <taxon>Clostridia</taxon>
        <taxon>Lachnospirales</taxon>
        <taxon>Lachnospiraceae</taxon>
        <taxon>Hungatella</taxon>
    </lineage>
</organism>
<dbReference type="Pfam" id="PF00892">
    <property type="entry name" value="EamA"/>
    <property type="match status" value="2"/>
</dbReference>
<feature type="transmembrane region" description="Helical" evidence="2">
    <location>
        <begin position="270"/>
        <end position="287"/>
    </location>
</feature>
<feature type="transmembrane region" description="Helical" evidence="2">
    <location>
        <begin position="244"/>
        <end position="264"/>
    </location>
</feature>
<feature type="transmembrane region" description="Helical" evidence="2">
    <location>
        <begin position="100"/>
        <end position="118"/>
    </location>
</feature>
<accession>A0A374P4C1</accession>
<comment type="similarity">
    <text evidence="1">Belongs to the EamA transporter family.</text>
</comment>
<feature type="domain" description="EamA" evidence="3">
    <location>
        <begin position="153"/>
        <end position="287"/>
    </location>
</feature>
<gene>
    <name evidence="4" type="ORF">DXD79_17285</name>
</gene>
<dbReference type="Proteomes" id="UP000263014">
    <property type="component" value="Unassembled WGS sequence"/>
</dbReference>
<name>A0A374P4C1_9FIRM</name>
<feature type="domain" description="EamA" evidence="3">
    <location>
        <begin position="9"/>
        <end position="141"/>
    </location>
</feature>
<evidence type="ECO:0000259" key="3">
    <source>
        <dbReference type="Pfam" id="PF00892"/>
    </source>
</evidence>
<feature type="transmembrane region" description="Helical" evidence="2">
    <location>
        <begin position="69"/>
        <end position="88"/>
    </location>
</feature>
<evidence type="ECO:0000256" key="2">
    <source>
        <dbReference type="SAM" id="Phobius"/>
    </source>
</evidence>
<evidence type="ECO:0000313" key="4">
    <source>
        <dbReference type="EMBL" id="RGJ01949.1"/>
    </source>
</evidence>
<dbReference type="PANTHER" id="PTHR22911">
    <property type="entry name" value="ACYL-MALONYL CONDENSING ENZYME-RELATED"/>
    <property type="match status" value="1"/>
</dbReference>
<evidence type="ECO:0000313" key="5">
    <source>
        <dbReference type="Proteomes" id="UP000263014"/>
    </source>
</evidence>
<feature type="transmembrane region" description="Helical" evidence="2">
    <location>
        <begin position="9"/>
        <end position="28"/>
    </location>
</feature>
<comment type="caution">
    <text evidence="4">The sequence shown here is derived from an EMBL/GenBank/DDBJ whole genome shotgun (WGS) entry which is preliminary data.</text>
</comment>
<feature type="transmembrane region" description="Helical" evidence="2">
    <location>
        <begin position="183"/>
        <end position="207"/>
    </location>
</feature>
<proteinExistence type="inferred from homology"/>
<dbReference type="EMBL" id="QSON01000008">
    <property type="protein sequence ID" value="RGJ01949.1"/>
    <property type="molecule type" value="Genomic_DNA"/>
</dbReference>
<keyword evidence="2" id="KW-1133">Transmembrane helix</keyword>
<protein>
    <submittedName>
        <fullName evidence="4">DMT family transporter</fullName>
    </submittedName>
</protein>
<feature type="transmembrane region" description="Helical" evidence="2">
    <location>
        <begin position="125"/>
        <end position="146"/>
    </location>
</feature>
<dbReference type="InterPro" id="IPR000620">
    <property type="entry name" value="EamA_dom"/>
</dbReference>
<keyword evidence="2" id="KW-0812">Transmembrane</keyword>
<dbReference type="PANTHER" id="PTHR22911:SF76">
    <property type="entry name" value="EAMA DOMAIN-CONTAINING PROTEIN"/>
    <property type="match status" value="1"/>
</dbReference>
<evidence type="ECO:0000256" key="1">
    <source>
        <dbReference type="ARBA" id="ARBA00007362"/>
    </source>
</evidence>
<dbReference type="SUPFAM" id="SSF103481">
    <property type="entry name" value="Multidrug resistance efflux transporter EmrE"/>
    <property type="match status" value="2"/>
</dbReference>
<reference evidence="4 5" key="1">
    <citation type="submission" date="2018-08" db="EMBL/GenBank/DDBJ databases">
        <title>A genome reference for cultivated species of the human gut microbiota.</title>
        <authorList>
            <person name="Zou Y."/>
            <person name="Xue W."/>
            <person name="Luo G."/>
        </authorList>
    </citation>
    <scope>NUCLEOTIDE SEQUENCE [LARGE SCALE GENOMIC DNA]</scope>
    <source>
        <strain evidence="4 5">TM09-12</strain>
    </source>
</reference>
<keyword evidence="2" id="KW-0472">Membrane</keyword>
<feature type="transmembrane region" description="Helical" evidence="2">
    <location>
        <begin position="34"/>
        <end position="53"/>
    </location>
</feature>
<dbReference type="InterPro" id="IPR037185">
    <property type="entry name" value="EmrE-like"/>
</dbReference>
<dbReference type="RefSeq" id="WP_117632009.1">
    <property type="nucleotide sequence ID" value="NZ_QSON01000008.1"/>
</dbReference>
<feature type="transmembrane region" description="Helical" evidence="2">
    <location>
        <begin position="213"/>
        <end position="237"/>
    </location>
</feature>
<sequence length="331" mass="35099">MKFLEKHPMIMIVIGIIGISLSAIFVKYSEAPSVVTAAYRLLWTVALMTPVVLGKKEIRRELAGSDKKTVALCAVSGIFLALHFTSWFESLNQTSVASSTAIVCTEVIWVALGFCVFLKGRLSKAAVGSIAVTVAGSLLIALSDYSAGGNHLAGDGLALAAAVFSAVYTLIGREARKHMSTTVYTYIVYVFCALVLCISTAVSGLSFTGYGAASVVVGLLLAVFSTLLGHSIFSWCLKFLSPSFVSASKLCEPVVAAVFAAVLFAEIPTILAVAGGFVTIGGVLLYSREQRAQRTRWRVHLAIAARVKNPADCGGVFDSRVESHSEAQEKT</sequence>